<feature type="compositionally biased region" description="Basic and acidic residues" evidence="1">
    <location>
        <begin position="89"/>
        <end position="105"/>
    </location>
</feature>
<keyword evidence="3" id="KW-1185">Reference proteome</keyword>
<evidence type="ECO:0000313" key="3">
    <source>
        <dbReference type="Proteomes" id="UP000237797"/>
    </source>
</evidence>
<protein>
    <submittedName>
        <fullName evidence="2">Uncharacterized protein</fullName>
    </submittedName>
</protein>
<evidence type="ECO:0000256" key="1">
    <source>
        <dbReference type="SAM" id="MobiDB-lite"/>
    </source>
</evidence>
<gene>
    <name evidence="2" type="ORF">CLV97_110113</name>
</gene>
<feature type="region of interest" description="Disordered" evidence="1">
    <location>
        <begin position="1"/>
        <end position="105"/>
    </location>
</feature>
<name>A0A2T0LFE3_9BACL</name>
<reference evidence="2 3" key="1">
    <citation type="submission" date="2018-03" db="EMBL/GenBank/DDBJ databases">
        <title>Genomic Encyclopedia of Archaeal and Bacterial Type Strains, Phase II (KMG-II): from individual species to whole genera.</title>
        <authorList>
            <person name="Goeker M."/>
        </authorList>
    </citation>
    <scope>NUCLEOTIDE SEQUENCE [LARGE SCALE GENOMIC DNA]</scope>
    <source>
        <strain evidence="2 3">DSM 44946</strain>
    </source>
</reference>
<feature type="compositionally biased region" description="Basic and acidic residues" evidence="1">
    <location>
        <begin position="64"/>
        <end position="81"/>
    </location>
</feature>
<proteinExistence type="predicted"/>
<dbReference type="Proteomes" id="UP000237797">
    <property type="component" value="Unassembled WGS sequence"/>
</dbReference>
<dbReference type="AlphaFoldDB" id="A0A2T0LFE3"/>
<dbReference type="EMBL" id="PVNE01000010">
    <property type="protein sequence ID" value="PRX40921.1"/>
    <property type="molecule type" value="Genomic_DNA"/>
</dbReference>
<comment type="caution">
    <text evidence="2">The sequence shown here is derived from an EMBL/GenBank/DDBJ whole genome shotgun (WGS) entry which is preliminary data.</text>
</comment>
<organism evidence="2 3">
    <name type="scientific">Planifilum fimeticola</name>
    <dbReference type="NCBI Taxonomy" id="201975"/>
    <lineage>
        <taxon>Bacteria</taxon>
        <taxon>Bacillati</taxon>
        <taxon>Bacillota</taxon>
        <taxon>Bacilli</taxon>
        <taxon>Bacillales</taxon>
        <taxon>Thermoactinomycetaceae</taxon>
        <taxon>Planifilum</taxon>
    </lineage>
</organism>
<evidence type="ECO:0000313" key="2">
    <source>
        <dbReference type="EMBL" id="PRX40921.1"/>
    </source>
</evidence>
<accession>A0A2T0LFE3</accession>
<sequence>MEKSPSMLEEVENAIPSTTSTMETGVEGEVKERVEVETPPTSIVEKKEETSTPRVEGVEDVEEETSRRKVERVEKAGKKNVEVPPSTSAEERREGDRENCSSCKVEEKITPASTFNGEREKETIPGSPLEVAMKIMKEEGKVPGRKRLMEEGFSEWVARQTAKELKRLAG</sequence>